<name>A0A6N7Q539_9BACT</name>
<keyword evidence="3" id="KW-1185">Reference proteome</keyword>
<evidence type="ECO:0000256" key="1">
    <source>
        <dbReference type="SAM" id="MobiDB-lite"/>
    </source>
</evidence>
<feature type="region of interest" description="Disordered" evidence="1">
    <location>
        <begin position="201"/>
        <end position="253"/>
    </location>
</feature>
<dbReference type="RefSeq" id="WP_153824169.1">
    <property type="nucleotide sequence ID" value="NZ_WJIE01000017.1"/>
</dbReference>
<protein>
    <submittedName>
        <fullName evidence="2">Uncharacterized protein</fullName>
    </submittedName>
</protein>
<organism evidence="2 3">
    <name type="scientific">Polyangium spumosum</name>
    <dbReference type="NCBI Taxonomy" id="889282"/>
    <lineage>
        <taxon>Bacteria</taxon>
        <taxon>Pseudomonadati</taxon>
        <taxon>Myxococcota</taxon>
        <taxon>Polyangia</taxon>
        <taxon>Polyangiales</taxon>
        <taxon>Polyangiaceae</taxon>
        <taxon>Polyangium</taxon>
    </lineage>
</organism>
<evidence type="ECO:0000313" key="3">
    <source>
        <dbReference type="Proteomes" id="UP000440224"/>
    </source>
</evidence>
<dbReference type="OrthoDB" id="5489901at2"/>
<comment type="caution">
    <text evidence="2">The sequence shown here is derived from an EMBL/GenBank/DDBJ whole genome shotgun (WGS) entry which is preliminary data.</text>
</comment>
<dbReference type="AlphaFoldDB" id="A0A6N7Q539"/>
<dbReference type="Proteomes" id="UP000440224">
    <property type="component" value="Unassembled WGS sequence"/>
</dbReference>
<dbReference type="EMBL" id="WJIE01000017">
    <property type="protein sequence ID" value="MRG97384.1"/>
    <property type="molecule type" value="Genomic_DNA"/>
</dbReference>
<proteinExistence type="predicted"/>
<accession>A0A6N7Q539</accession>
<gene>
    <name evidence="2" type="ORF">GF068_36475</name>
</gene>
<sequence length="577" mass="62143">MGAASRTAREFCTVCGWPVHGPRCDACGEYRAPLALEDSMRRFVPRGHAALDPSNLERATEAFRRGEYARALGLVVSAETNLTARAVNLPEGPGWALIGKESSVFLSLDMQSMHLIAESPVARLPRSQRVPAMRLSLELCDAEAMTSRVCLRDDLLLLRFVTQLGAAPPPLVRHVIREMMATSERYAEIFVASFDARTAAHGDARGGGGWESLGRKRSLSTLQPAPQRRSVVPPPPSTLRPADNASPPDDDLPPILAPAFAADASRGPVAEEELPPVLAPFGLTDTLRGEDGMPPVLAPSPEGVPQTARLGVPQTSAFAAPPPIDREPPPETARLGAIPSLTTPMPFASPGARRRTVPGMPAVEGAARPGSPDLDDAAARRALTPADKLCELLHQAQALATALSYEERPLTMLLLVRAAVYRAIYEFGEQVPDAVSYLYRSASGVTRTFWPSEPVGGKRSSSPIPMAEPVLLAMERIVAARAALPKERAFLVEPLATAAQAREHLARYVEEIELAPQDVTLRHFLALGALTELLSRTRLPQQTSQRLKEIVAHAHRDVPKQAALELMMTALKRIASG</sequence>
<reference evidence="2 3" key="1">
    <citation type="submission" date="2019-10" db="EMBL/GenBank/DDBJ databases">
        <title>A soil myxobacterium in the family Polyangiaceae.</title>
        <authorList>
            <person name="Li Y."/>
            <person name="Wang J."/>
        </authorList>
    </citation>
    <scope>NUCLEOTIDE SEQUENCE [LARGE SCALE GENOMIC DNA]</scope>
    <source>
        <strain evidence="2 3">DSM 14734</strain>
    </source>
</reference>
<evidence type="ECO:0000313" key="2">
    <source>
        <dbReference type="EMBL" id="MRG97384.1"/>
    </source>
</evidence>